<feature type="compositionally biased region" description="Polar residues" evidence="1">
    <location>
        <begin position="249"/>
        <end position="258"/>
    </location>
</feature>
<keyword evidence="3" id="KW-1185">Reference proteome</keyword>
<comment type="caution">
    <text evidence="2">The sequence shown here is derived from an EMBL/GenBank/DDBJ whole genome shotgun (WGS) entry which is preliminary data.</text>
</comment>
<evidence type="ECO:0000313" key="2">
    <source>
        <dbReference type="EMBL" id="OXA52477.1"/>
    </source>
</evidence>
<accession>A0A226E694</accession>
<dbReference type="EMBL" id="LNIX01000006">
    <property type="protein sequence ID" value="OXA52477.1"/>
    <property type="molecule type" value="Genomic_DNA"/>
</dbReference>
<dbReference type="Proteomes" id="UP000198287">
    <property type="component" value="Unassembled WGS sequence"/>
</dbReference>
<sequence length="258" mass="28354">MSYTLLTCSPKTYSKLLVLNCVTCGGRLRREGGTFTTSTTSPSKRGQTTLLHYPLSPTLIFLPYPPPRPWWTTPPAFLQQEEPLSTSEERAELSGGLHRVLAAFRLSLPLREAGFSPLPTNPTALVMDLDGNAVYDLFRPWAASPADAMSQPHDELFSSLRVLSNPWNKVGVVSKGALGDWGGPCRGTNEETEEPAAAPAEHFERKANGRSGRQAGRRSVRVHLSQLNHAAPSLPSNLNQQQKQRRLKTLSTTTDRLV</sequence>
<feature type="region of interest" description="Disordered" evidence="1">
    <location>
        <begin position="230"/>
        <end position="258"/>
    </location>
</feature>
<reference evidence="2 3" key="1">
    <citation type="submission" date="2015-12" db="EMBL/GenBank/DDBJ databases">
        <title>The genome of Folsomia candida.</title>
        <authorList>
            <person name="Faddeeva A."/>
            <person name="Derks M.F."/>
            <person name="Anvar Y."/>
            <person name="Smit S."/>
            <person name="Van Straalen N."/>
            <person name="Roelofs D."/>
        </authorList>
    </citation>
    <scope>NUCLEOTIDE SEQUENCE [LARGE SCALE GENOMIC DNA]</scope>
    <source>
        <strain evidence="2 3">VU population</strain>
        <tissue evidence="2">Whole body</tissue>
    </source>
</reference>
<feature type="region of interest" description="Disordered" evidence="1">
    <location>
        <begin position="180"/>
        <end position="199"/>
    </location>
</feature>
<name>A0A226E694_FOLCA</name>
<evidence type="ECO:0000313" key="3">
    <source>
        <dbReference type="Proteomes" id="UP000198287"/>
    </source>
</evidence>
<protein>
    <submittedName>
        <fullName evidence="2">Uncharacterized protein</fullName>
    </submittedName>
</protein>
<proteinExistence type="predicted"/>
<evidence type="ECO:0000256" key="1">
    <source>
        <dbReference type="SAM" id="MobiDB-lite"/>
    </source>
</evidence>
<gene>
    <name evidence="2" type="ORF">Fcan01_12774</name>
</gene>
<organism evidence="2 3">
    <name type="scientific">Folsomia candida</name>
    <name type="common">Springtail</name>
    <dbReference type="NCBI Taxonomy" id="158441"/>
    <lineage>
        <taxon>Eukaryota</taxon>
        <taxon>Metazoa</taxon>
        <taxon>Ecdysozoa</taxon>
        <taxon>Arthropoda</taxon>
        <taxon>Hexapoda</taxon>
        <taxon>Collembola</taxon>
        <taxon>Entomobryomorpha</taxon>
        <taxon>Isotomoidea</taxon>
        <taxon>Isotomidae</taxon>
        <taxon>Proisotominae</taxon>
        <taxon>Folsomia</taxon>
    </lineage>
</organism>
<dbReference type="AlphaFoldDB" id="A0A226E694"/>